<dbReference type="AlphaFoldDB" id="A0ABD5DW22"/>
<feature type="non-terminal residue" evidence="2">
    <location>
        <position position="37"/>
    </location>
</feature>
<name>A0ABD5DW22_ACIBA</name>
<evidence type="ECO:0000256" key="1">
    <source>
        <dbReference type="SAM" id="MobiDB-lite"/>
    </source>
</evidence>
<comment type="caution">
    <text evidence="2">The sequence shown here is derived from an EMBL/GenBank/DDBJ whole genome shotgun (WGS) entry which is preliminary data.</text>
</comment>
<keyword evidence="2" id="KW-0966">Cell projection</keyword>
<evidence type="ECO:0000313" key="2">
    <source>
        <dbReference type="EMBL" id="MDR8434323.1"/>
    </source>
</evidence>
<sequence>MTHPLADMPDRPPGRGPSGTAATGEPSLSMQQRTVLE</sequence>
<dbReference type="EMBL" id="VMAF01001294">
    <property type="protein sequence ID" value="MDR8434323.1"/>
    <property type="molecule type" value="Genomic_DNA"/>
</dbReference>
<gene>
    <name evidence="2" type="primary">flk</name>
    <name evidence="2" type="ORF">FPK63_25155</name>
</gene>
<keyword evidence="2" id="KW-0969">Cilium</keyword>
<keyword evidence="2" id="KW-0282">Flagellum</keyword>
<reference evidence="2" key="1">
    <citation type="submission" date="2019-07" db="EMBL/GenBank/DDBJ databases">
        <title>Biological characteristics of mucoid Acinetobacter baumannii from a general hospital in China.</title>
        <authorList>
            <person name="Hua X."/>
            <person name="Yu Y."/>
        </authorList>
    </citation>
    <scope>NUCLEOTIDE SEQUENCE</scope>
    <source>
        <strain evidence="2">N8</strain>
    </source>
</reference>
<proteinExistence type="predicted"/>
<organism evidence="2">
    <name type="scientific">Acinetobacter baumannii</name>
    <dbReference type="NCBI Taxonomy" id="470"/>
    <lineage>
        <taxon>Bacteria</taxon>
        <taxon>Pseudomonadati</taxon>
        <taxon>Pseudomonadota</taxon>
        <taxon>Gammaproteobacteria</taxon>
        <taxon>Moraxellales</taxon>
        <taxon>Moraxellaceae</taxon>
        <taxon>Acinetobacter</taxon>
        <taxon>Acinetobacter calcoaceticus/baumannii complex</taxon>
    </lineage>
</organism>
<feature type="region of interest" description="Disordered" evidence="1">
    <location>
        <begin position="1"/>
        <end position="37"/>
    </location>
</feature>
<accession>A0ABD5DW22</accession>
<protein>
    <submittedName>
        <fullName evidence="2">Flagella biosynthesis regulator Flk</fullName>
    </submittedName>
</protein>
<feature type="compositionally biased region" description="Polar residues" evidence="1">
    <location>
        <begin position="26"/>
        <end position="37"/>
    </location>
</feature>